<proteinExistence type="predicted"/>
<organism evidence="1 2">
    <name type="scientific">Delftia tsuruhatensis</name>
    <dbReference type="NCBI Taxonomy" id="180282"/>
    <lineage>
        <taxon>Bacteria</taxon>
        <taxon>Pseudomonadati</taxon>
        <taxon>Pseudomonadota</taxon>
        <taxon>Betaproteobacteria</taxon>
        <taxon>Burkholderiales</taxon>
        <taxon>Comamonadaceae</taxon>
        <taxon>Delftia</taxon>
    </lineage>
</organism>
<sequence>MLVDTILAATAAAFKMGWPDAYEEGRYEQAVAQGGINFSQWLLSMLTSPQQFTEPARALGFGADWPGHRNRCRSAAKFDVDVGQCEGSNLRLGHCDEAISALVGGSILADVLQVSAAARRRHGARDWR</sequence>
<protein>
    <submittedName>
        <fullName evidence="1">Uncharacterized protein</fullName>
    </submittedName>
</protein>
<gene>
    <name evidence="1" type="ORF">BI380_30445</name>
</gene>
<name>A0ABN4SPY1_9BURK</name>
<keyword evidence="2" id="KW-1185">Reference proteome</keyword>
<evidence type="ECO:0000313" key="1">
    <source>
        <dbReference type="EMBL" id="AOV05343.1"/>
    </source>
</evidence>
<accession>A0ABN4SPY1</accession>
<reference evidence="1 2" key="1">
    <citation type="submission" date="2016-09" db="EMBL/GenBank/DDBJ databases">
        <title>Complete genome sequence of Deltia acidovorans CM13 isolated from murine proximal colonic tissue.</title>
        <authorList>
            <person name="Saffarian A."/>
        </authorList>
    </citation>
    <scope>NUCLEOTIDE SEQUENCE [LARGE SCALE GENOMIC DNA]</scope>
    <source>
        <strain evidence="1 2">CM13</strain>
    </source>
</reference>
<dbReference type="EMBL" id="CP017420">
    <property type="protein sequence ID" value="AOV05343.1"/>
    <property type="molecule type" value="Genomic_DNA"/>
</dbReference>
<evidence type="ECO:0000313" key="2">
    <source>
        <dbReference type="Proteomes" id="UP000095607"/>
    </source>
</evidence>
<dbReference type="Proteomes" id="UP000095607">
    <property type="component" value="Chromosome"/>
</dbReference>